<evidence type="ECO:0000313" key="2">
    <source>
        <dbReference type="EMBL" id="CAI4007128.1"/>
    </source>
</evidence>
<sequence length="655" mass="72923">MSFASPGGSQSQPQSPRPLLSIGQWSLDEPTTPFRSKSVYCSPLRKSLGATASLRINGSEPIRCEKASHFLEAARSTANFLEKSSILNDLSALDIADDVEGLDEEKWNLQVVQKRLQVREAFIVESFATRRLKECLQQPTDDERRWPIIEDAVEAGEIALPKLKEAQLSQSKKLAGRLKMTLNQWQLGVMNRLDEVVEAQDLELLEDLHPWIERSRLDQRPDAASLLQEIDRLLNAFDALKTALEVGTGPAFRAALWASEEAGLRADRCEMLQRVDLGYGPIRSRNTARWAMLGACAAGSKVLLEGALPACEEAGLNVEPIQNALGKFDSRFFERLSQLAQLTRAARTEDVKQLEAALSKCKLDESKLGKKTDLEKLVAEVRSGALQTLFDAKQKAKVHEEIKVSLTKSSTQVLKDLPTKMKEAAKLRMSQDLRQASSTYRRALLENQIKSAISLSDSHALRSVLAKAEHSDLEGMEEILTSGRAALHEMSHLEAARAIVSGAVSVKDLETDFDKLIKDNFPDGLKPQSSLRRVQAEFGSMKAKLEELQTLLETPLAFENNNTLLQETGMRQMRLVLDILRVHPYFAISIEYGQAHLAGERAKAVLELFKKGCRNPLSKKQLKEKSKVVRMSCQMDKCTPELKSTLGKMLIKCAI</sequence>
<comment type="caution">
    <text evidence="2">The sequence shown here is derived from an EMBL/GenBank/DDBJ whole genome shotgun (WGS) entry which is preliminary data.</text>
</comment>
<feature type="region of interest" description="Disordered" evidence="1">
    <location>
        <begin position="1"/>
        <end position="23"/>
    </location>
</feature>
<accession>A0A9P1DEF3</accession>
<keyword evidence="4" id="KW-1185">Reference proteome</keyword>
<organism evidence="2">
    <name type="scientific">Cladocopium goreaui</name>
    <dbReference type="NCBI Taxonomy" id="2562237"/>
    <lineage>
        <taxon>Eukaryota</taxon>
        <taxon>Sar</taxon>
        <taxon>Alveolata</taxon>
        <taxon>Dinophyceae</taxon>
        <taxon>Suessiales</taxon>
        <taxon>Symbiodiniaceae</taxon>
        <taxon>Cladocopium</taxon>
    </lineage>
</organism>
<evidence type="ECO:0000256" key="1">
    <source>
        <dbReference type="SAM" id="MobiDB-lite"/>
    </source>
</evidence>
<dbReference type="OrthoDB" id="425536at2759"/>
<protein>
    <submittedName>
        <fullName evidence="2">Uncharacterized protein</fullName>
    </submittedName>
</protein>
<evidence type="ECO:0000313" key="3">
    <source>
        <dbReference type="EMBL" id="CAL4794440.1"/>
    </source>
</evidence>
<dbReference type="AlphaFoldDB" id="A0A9P1DEF3"/>
<dbReference type="EMBL" id="CAMXCT010003973">
    <property type="protein sequence ID" value="CAI4007128.1"/>
    <property type="molecule type" value="Genomic_DNA"/>
</dbReference>
<reference evidence="2" key="1">
    <citation type="submission" date="2022-10" db="EMBL/GenBank/DDBJ databases">
        <authorList>
            <person name="Chen Y."/>
            <person name="Dougan E. K."/>
            <person name="Chan C."/>
            <person name="Rhodes N."/>
            <person name="Thang M."/>
        </authorList>
    </citation>
    <scope>NUCLEOTIDE SEQUENCE</scope>
</reference>
<dbReference type="EMBL" id="CAMXCT030003973">
    <property type="protein sequence ID" value="CAL4794440.1"/>
    <property type="molecule type" value="Genomic_DNA"/>
</dbReference>
<proteinExistence type="predicted"/>
<dbReference type="EMBL" id="CAMXCT020003973">
    <property type="protein sequence ID" value="CAL1160503.1"/>
    <property type="molecule type" value="Genomic_DNA"/>
</dbReference>
<evidence type="ECO:0000313" key="4">
    <source>
        <dbReference type="Proteomes" id="UP001152797"/>
    </source>
</evidence>
<dbReference type="Proteomes" id="UP001152797">
    <property type="component" value="Unassembled WGS sequence"/>
</dbReference>
<name>A0A9P1DEF3_9DINO</name>
<gene>
    <name evidence="2" type="ORF">C1SCF055_LOCUS32702</name>
</gene>
<reference evidence="3 4" key="2">
    <citation type="submission" date="2024-05" db="EMBL/GenBank/DDBJ databases">
        <authorList>
            <person name="Chen Y."/>
            <person name="Shah S."/>
            <person name="Dougan E. K."/>
            <person name="Thang M."/>
            <person name="Chan C."/>
        </authorList>
    </citation>
    <scope>NUCLEOTIDE SEQUENCE [LARGE SCALE GENOMIC DNA]</scope>
</reference>
<feature type="compositionally biased region" description="Low complexity" evidence="1">
    <location>
        <begin position="1"/>
        <end position="14"/>
    </location>
</feature>